<keyword evidence="3" id="KW-0282">Flagellum</keyword>
<protein>
    <submittedName>
        <fullName evidence="3">Flagellar hook-length control protein FliK</fullName>
    </submittedName>
</protein>
<dbReference type="Pfam" id="PF02120">
    <property type="entry name" value="Flg_hook"/>
    <property type="match status" value="1"/>
</dbReference>
<dbReference type="Proteomes" id="UP000298050">
    <property type="component" value="Unassembled WGS sequence"/>
</dbReference>
<feature type="region of interest" description="Disordered" evidence="1">
    <location>
        <begin position="212"/>
        <end position="235"/>
    </location>
</feature>
<reference evidence="3 4" key="1">
    <citation type="submission" date="2019-04" db="EMBL/GenBank/DDBJ databases">
        <title>Taxonomy of novel Haliea sp. from mangrove soil of West Coast of India.</title>
        <authorList>
            <person name="Verma A."/>
            <person name="Kumar P."/>
            <person name="Krishnamurthi S."/>
        </authorList>
    </citation>
    <scope>NUCLEOTIDE SEQUENCE [LARGE SCALE GENOMIC DNA]</scope>
    <source>
        <strain evidence="3 4">SAOS-164</strain>
    </source>
</reference>
<evidence type="ECO:0000313" key="3">
    <source>
        <dbReference type="EMBL" id="TGD73160.1"/>
    </source>
</evidence>
<keyword evidence="4" id="KW-1185">Reference proteome</keyword>
<gene>
    <name evidence="3" type="ORF">E4634_12860</name>
</gene>
<evidence type="ECO:0000313" key="4">
    <source>
        <dbReference type="Proteomes" id="UP000298050"/>
    </source>
</evidence>
<dbReference type="OrthoDB" id="5296742at2"/>
<dbReference type="EMBL" id="SRLE01000008">
    <property type="protein sequence ID" value="TGD73160.1"/>
    <property type="molecule type" value="Genomic_DNA"/>
</dbReference>
<dbReference type="AlphaFoldDB" id="A0A4Z0M0Z8"/>
<sequence length="415" mass="44136">MSGLTPILDTLLTQVLGRRADVQTAAFRAAEQAVGEVRPGAPARPVESDSRLDPRVLDPRLAGPRGAEAKDASSRVGQPPAGAAENTPARGAERLAERASVTELSTSARIISRLLQPARGDLPSVIRAPGQLLDPAAGEPRADQLAQRLGQSIRSSGLFYESHLNQWFQGKLPASELAREPQMRLLPAPAAAAREAAPQSSVPGEGGVRVTLESPRGALPASPGTAATSTAPDVAPEGPAKIVANSAREALARLVEFDLELPADSPSRDTRLAPEAQERIQSIVRHQLEMLGTPVLKWEGEVSNGFLMFMEITLPQYDPEDGVERDADGQRQREAAGQWSTNIELELPLLGEVAISLRHSPGALAMDIATAQEDTAELLRREADQVIQRLEAMGFAAPAVRVVVASQEDADGWAK</sequence>
<keyword evidence="3" id="KW-0969">Cilium</keyword>
<organism evidence="3 4">
    <name type="scientific">Mangrovimicrobium sediminis</name>
    <dbReference type="NCBI Taxonomy" id="2562682"/>
    <lineage>
        <taxon>Bacteria</taxon>
        <taxon>Pseudomonadati</taxon>
        <taxon>Pseudomonadota</taxon>
        <taxon>Gammaproteobacteria</taxon>
        <taxon>Cellvibrionales</taxon>
        <taxon>Halieaceae</taxon>
        <taxon>Mangrovimicrobium</taxon>
    </lineage>
</organism>
<comment type="caution">
    <text evidence="3">The sequence shown here is derived from an EMBL/GenBank/DDBJ whole genome shotgun (WGS) entry which is preliminary data.</text>
</comment>
<proteinExistence type="predicted"/>
<name>A0A4Z0M0Z8_9GAMM</name>
<feature type="domain" description="Flagellar hook-length control protein-like C-terminal" evidence="2">
    <location>
        <begin position="329"/>
        <end position="408"/>
    </location>
</feature>
<keyword evidence="3" id="KW-0966">Cell projection</keyword>
<evidence type="ECO:0000259" key="2">
    <source>
        <dbReference type="Pfam" id="PF02120"/>
    </source>
</evidence>
<dbReference type="InterPro" id="IPR021136">
    <property type="entry name" value="Flagellar_hook_control-like_C"/>
</dbReference>
<feature type="compositionally biased region" description="Low complexity" evidence="1">
    <location>
        <begin position="217"/>
        <end position="232"/>
    </location>
</feature>
<accession>A0A4Z0M0Z8</accession>
<dbReference type="InterPro" id="IPR038610">
    <property type="entry name" value="FliK-like_C_sf"/>
</dbReference>
<dbReference type="Gene3D" id="3.30.750.140">
    <property type="match status" value="1"/>
</dbReference>
<feature type="region of interest" description="Disordered" evidence="1">
    <location>
        <begin position="33"/>
        <end position="100"/>
    </location>
</feature>
<dbReference type="RefSeq" id="WP_135444495.1">
    <property type="nucleotide sequence ID" value="NZ_SRLE01000008.1"/>
</dbReference>
<evidence type="ECO:0000256" key="1">
    <source>
        <dbReference type="SAM" id="MobiDB-lite"/>
    </source>
</evidence>
<feature type="compositionally biased region" description="Basic and acidic residues" evidence="1">
    <location>
        <begin position="46"/>
        <end position="58"/>
    </location>
</feature>